<dbReference type="GO" id="GO:0006751">
    <property type="term" value="P:glutathione catabolic process"/>
    <property type="evidence" value="ECO:0007669"/>
    <property type="project" value="InterPro"/>
</dbReference>
<evidence type="ECO:0000256" key="3">
    <source>
        <dbReference type="PIRSR" id="PIRSR600101-1"/>
    </source>
</evidence>
<organism evidence="5 6">
    <name type="scientific">Owenia fusiformis</name>
    <name type="common">Polychaete worm</name>
    <dbReference type="NCBI Taxonomy" id="6347"/>
    <lineage>
        <taxon>Eukaryota</taxon>
        <taxon>Metazoa</taxon>
        <taxon>Spiralia</taxon>
        <taxon>Lophotrochozoa</taxon>
        <taxon>Annelida</taxon>
        <taxon>Polychaeta</taxon>
        <taxon>Sedentaria</taxon>
        <taxon>Canalipalpata</taxon>
        <taxon>Sabellida</taxon>
        <taxon>Oweniida</taxon>
        <taxon>Oweniidae</taxon>
        <taxon>Owenia</taxon>
    </lineage>
</organism>
<dbReference type="Gene3D" id="3.60.20.40">
    <property type="match status" value="1"/>
</dbReference>
<dbReference type="GO" id="GO:0036374">
    <property type="term" value="F:glutathione hydrolase activity"/>
    <property type="evidence" value="ECO:0007669"/>
    <property type="project" value="InterPro"/>
</dbReference>
<reference evidence="5" key="1">
    <citation type="submission" date="2022-03" db="EMBL/GenBank/DDBJ databases">
        <authorList>
            <person name="Martin C."/>
        </authorList>
    </citation>
    <scope>NUCLEOTIDE SEQUENCE</scope>
</reference>
<dbReference type="NCBIfam" id="TIGR00066">
    <property type="entry name" value="g_glut_trans"/>
    <property type="match status" value="1"/>
</dbReference>
<dbReference type="FunFam" id="1.10.246.130:FF:000002">
    <property type="entry name" value="glutathione hydrolase 1 proenzyme"/>
    <property type="match status" value="1"/>
</dbReference>
<evidence type="ECO:0000256" key="1">
    <source>
        <dbReference type="ARBA" id="ARBA00009381"/>
    </source>
</evidence>
<dbReference type="AlphaFoldDB" id="A0A8J1YAX4"/>
<dbReference type="InterPro" id="IPR043138">
    <property type="entry name" value="GGT_lsub"/>
</dbReference>
<keyword evidence="6" id="KW-1185">Reference proteome</keyword>
<evidence type="ECO:0000313" key="6">
    <source>
        <dbReference type="Proteomes" id="UP000749559"/>
    </source>
</evidence>
<dbReference type="InterPro" id="IPR055262">
    <property type="entry name" value="GGT_CS"/>
</dbReference>
<dbReference type="EMBL" id="CAIIXF020000012">
    <property type="protein sequence ID" value="CAH1800467.1"/>
    <property type="molecule type" value="Genomic_DNA"/>
</dbReference>
<dbReference type="Gene3D" id="1.10.246.130">
    <property type="match status" value="1"/>
</dbReference>
<feature type="binding site" evidence="4">
    <location>
        <position position="459"/>
    </location>
    <ligand>
        <name>L-glutamate</name>
        <dbReference type="ChEBI" id="CHEBI:29985"/>
    </ligand>
</feature>
<dbReference type="PANTHER" id="PTHR11686">
    <property type="entry name" value="GAMMA GLUTAMYL TRANSPEPTIDASE"/>
    <property type="match status" value="1"/>
</dbReference>
<proteinExistence type="inferred from homology"/>
<protein>
    <submittedName>
        <fullName evidence="5">Uncharacterized protein</fullName>
    </submittedName>
</protein>
<dbReference type="FunFam" id="3.60.20.40:FF:000001">
    <property type="entry name" value="Gamma-glutamyltranspeptidase 1"/>
    <property type="match status" value="1"/>
</dbReference>
<feature type="active site" description="Nucleophile" evidence="3">
    <location>
        <position position="417"/>
    </location>
</feature>
<evidence type="ECO:0000256" key="2">
    <source>
        <dbReference type="ARBA" id="ARBA00084097"/>
    </source>
</evidence>
<dbReference type="OrthoDB" id="1081007at2759"/>
<comment type="similarity">
    <text evidence="1">Belongs to the gamma-glutamyltransferase family.</text>
</comment>
<dbReference type="PROSITE" id="PS00462">
    <property type="entry name" value="G_GLU_TRANSPEPTIDASE"/>
    <property type="match status" value="1"/>
</dbReference>
<sequence length="604" mass="66317">MGLSMRAKWILSAVVVAIALVAVVVTLVLTLRTPPIPDKVDPPVTMAPETTFPAPTHSPTILGNYRFAAVAPDAMKYCSTIGVNIMAAKGGNAVDAAIGTLLCQGVANAHSMGVGGGHFFTIYDKKTDTVKTINSREMAPAAADENMFVDDIFAAQKGPLAIGVPGEIKGYWEAYSNFGSGSVTWKELFEPTIKMCKEGFPVGKSLASAIRQYRNRLPNYPSIMEIMWNKEENRFLEAGDIMKREKFAETLREISEDPHTFYNGSLATKIAEELKDMGAIITEEDLRNYTSEIKDPLAIHLSNGNMTVYGVRPPSSGVVLQYIMGILDGYNFNSESLKDDETSTTTYHRIIEAFKFAYAKRTELGDENFLQPEIEDLIKNLTSKDYATATRHKIWDNQTHDFLYYGPTFYDRETTGTAHLSVLGPDGSAVACTSTINLFFGSNMRGNKTGIIYNDEMDDFATPNTTNAFGIPASPANFIKPGKRPLSSMAPTIVLDADRNVRLITGAAGGTRITTVTAYVAMRNLWFGENIKTSIDYPRIHHQLLPDYIRHDASFPPKLLKGLAEKGHTIRDQSVGAVVSGITQEDGSVWANCDYRKDGVPDGY</sequence>
<dbReference type="PRINTS" id="PR01210">
    <property type="entry name" value="GGTRANSPTASE"/>
</dbReference>
<dbReference type="Pfam" id="PF01019">
    <property type="entry name" value="G_glu_transpept"/>
    <property type="match status" value="1"/>
</dbReference>
<name>A0A8J1YAX4_OWEFU</name>
<accession>A0A8J1YAX4</accession>
<dbReference type="InterPro" id="IPR000101">
    <property type="entry name" value="GGT_peptidase"/>
</dbReference>
<keyword evidence="2" id="KW-1202">Platelet aggregation activating toxin</keyword>
<keyword evidence="2" id="KW-1199">Hemostasis impairing toxin</keyword>
<keyword evidence="2" id="KW-0800">Toxin</keyword>
<evidence type="ECO:0000313" key="5">
    <source>
        <dbReference type="EMBL" id="CAH1800467.1"/>
    </source>
</evidence>
<evidence type="ECO:0000256" key="4">
    <source>
        <dbReference type="PIRSR" id="PIRSR600101-2"/>
    </source>
</evidence>
<dbReference type="InterPro" id="IPR029055">
    <property type="entry name" value="Ntn_hydrolases_N"/>
</dbReference>
<dbReference type="Proteomes" id="UP000749559">
    <property type="component" value="Unassembled WGS sequence"/>
</dbReference>
<gene>
    <name evidence="5" type="ORF">OFUS_LOCUS24347</name>
</gene>
<dbReference type="PANTHER" id="PTHR11686:SF9">
    <property type="entry name" value="RE13973P"/>
    <property type="match status" value="1"/>
</dbReference>
<dbReference type="SUPFAM" id="SSF56235">
    <property type="entry name" value="N-terminal nucleophile aminohydrolases (Ntn hydrolases)"/>
    <property type="match status" value="1"/>
</dbReference>
<feature type="binding site" evidence="4">
    <location>
        <begin position="487"/>
        <end position="488"/>
    </location>
    <ligand>
        <name>L-glutamate</name>
        <dbReference type="ChEBI" id="CHEBI:29985"/>
    </ligand>
</feature>
<feature type="binding site" evidence="4">
    <location>
        <begin position="435"/>
        <end position="437"/>
    </location>
    <ligand>
        <name>L-glutamate</name>
        <dbReference type="ChEBI" id="CHEBI:29985"/>
    </ligand>
</feature>
<comment type="caution">
    <text evidence="5">The sequence shown here is derived from an EMBL/GenBank/DDBJ whole genome shotgun (WGS) entry which is preliminary data.</text>
</comment>
<feature type="binding site" evidence="4">
    <location>
        <position position="510"/>
    </location>
    <ligand>
        <name>L-glutamate</name>
        <dbReference type="ChEBI" id="CHEBI:29985"/>
    </ligand>
</feature>
<dbReference type="InterPro" id="IPR043137">
    <property type="entry name" value="GGT_ssub_C"/>
</dbReference>
<feature type="binding site" evidence="4">
    <location>
        <position position="136"/>
    </location>
    <ligand>
        <name>L-glutamate</name>
        <dbReference type="ChEBI" id="CHEBI:29985"/>
    </ligand>
</feature>
<dbReference type="GO" id="GO:0005886">
    <property type="term" value="C:plasma membrane"/>
    <property type="evidence" value="ECO:0007669"/>
    <property type="project" value="TreeGrafter"/>
</dbReference>